<comment type="caution">
    <text evidence="1">The sequence shown here is derived from an EMBL/GenBank/DDBJ whole genome shotgun (WGS) entry which is preliminary data.</text>
</comment>
<evidence type="ECO:0000313" key="1">
    <source>
        <dbReference type="EMBL" id="MPN07928.1"/>
    </source>
</evidence>
<accession>A0A645F0T0</accession>
<organism evidence="1">
    <name type="scientific">bioreactor metagenome</name>
    <dbReference type="NCBI Taxonomy" id="1076179"/>
    <lineage>
        <taxon>unclassified sequences</taxon>
        <taxon>metagenomes</taxon>
        <taxon>ecological metagenomes</taxon>
    </lineage>
</organism>
<sequence length="56" mass="6478">MRGIFGERDIFIVRGLENDSVFCLVIKFSVAHTAVFDKRLYVVPEFFIIGSLRVKQ</sequence>
<dbReference type="EMBL" id="VSSQ01053936">
    <property type="protein sequence ID" value="MPN07928.1"/>
    <property type="molecule type" value="Genomic_DNA"/>
</dbReference>
<protein>
    <submittedName>
        <fullName evidence="1">Uncharacterized protein</fullName>
    </submittedName>
</protein>
<gene>
    <name evidence="1" type="ORF">SDC9_155201</name>
</gene>
<name>A0A645F0T0_9ZZZZ</name>
<dbReference type="AlphaFoldDB" id="A0A645F0T0"/>
<proteinExistence type="predicted"/>
<reference evidence="1" key="1">
    <citation type="submission" date="2019-08" db="EMBL/GenBank/DDBJ databases">
        <authorList>
            <person name="Kucharzyk K."/>
            <person name="Murdoch R.W."/>
            <person name="Higgins S."/>
            <person name="Loffler F."/>
        </authorList>
    </citation>
    <scope>NUCLEOTIDE SEQUENCE</scope>
</reference>